<comment type="caution">
    <text evidence="1">The sequence shown here is derived from an EMBL/GenBank/DDBJ whole genome shotgun (WGS) entry which is preliminary data.</text>
</comment>
<proteinExistence type="predicted"/>
<accession>A0A7Y9WUV2</accession>
<keyword evidence="2" id="KW-1185">Reference proteome</keyword>
<organism evidence="1 2">
    <name type="scientific">Paraburkholderia bryophila</name>
    <dbReference type="NCBI Taxonomy" id="420952"/>
    <lineage>
        <taxon>Bacteria</taxon>
        <taxon>Pseudomonadati</taxon>
        <taxon>Pseudomonadota</taxon>
        <taxon>Betaproteobacteria</taxon>
        <taxon>Burkholderiales</taxon>
        <taxon>Burkholderiaceae</taxon>
        <taxon>Paraburkholderia</taxon>
    </lineage>
</organism>
<sequence length="47" mass="5327">MECLWIATLLAIGDYAVTTRCLRLLVFKAVQRSQPLIVSHMARVEIP</sequence>
<gene>
    <name evidence="1" type="ORF">GGD40_006346</name>
</gene>
<dbReference type="Proteomes" id="UP000540929">
    <property type="component" value="Unassembled WGS sequence"/>
</dbReference>
<reference evidence="1 2" key="1">
    <citation type="submission" date="2020-07" db="EMBL/GenBank/DDBJ databases">
        <title>Exploring microbial biodiversity for novel pathways involved in the catabolism of aromatic compounds derived from lignin.</title>
        <authorList>
            <person name="Elkins J."/>
        </authorList>
    </citation>
    <scope>NUCLEOTIDE SEQUENCE [LARGE SCALE GENOMIC DNA]</scope>
    <source>
        <strain evidence="1 2">H2C3C</strain>
    </source>
</reference>
<name>A0A7Y9WUV2_9BURK</name>
<dbReference type="EMBL" id="JACCAS010000002">
    <property type="protein sequence ID" value="NYH26775.1"/>
    <property type="molecule type" value="Genomic_DNA"/>
</dbReference>
<dbReference type="AlphaFoldDB" id="A0A7Y9WUV2"/>
<protein>
    <submittedName>
        <fullName evidence="1">Uncharacterized protein</fullName>
    </submittedName>
</protein>
<evidence type="ECO:0000313" key="1">
    <source>
        <dbReference type="EMBL" id="NYH26775.1"/>
    </source>
</evidence>
<evidence type="ECO:0000313" key="2">
    <source>
        <dbReference type="Proteomes" id="UP000540929"/>
    </source>
</evidence>